<sequence length="42" mass="4585">MERGKGVMKKIWKKVVVFALVALPFVISTVGNLTLWPGKGGK</sequence>
<protein>
    <submittedName>
        <fullName evidence="1">Uncharacterized protein</fullName>
    </submittedName>
</protein>
<gene>
    <name evidence="1" type="ordered locus">THA_1271</name>
</gene>
<dbReference type="KEGG" id="taf:THA_1271"/>
<keyword evidence="2" id="KW-1185">Reference proteome</keyword>
<dbReference type="Proteomes" id="UP000002453">
    <property type="component" value="Chromosome"/>
</dbReference>
<dbReference type="EMBL" id="CP001185">
    <property type="protein sequence ID" value="ACJ75716.1"/>
    <property type="molecule type" value="Genomic_DNA"/>
</dbReference>
<proteinExistence type="predicted"/>
<organism evidence="1 2">
    <name type="scientific">Thermosipho africanus (strain TCF52B)</name>
    <dbReference type="NCBI Taxonomy" id="484019"/>
    <lineage>
        <taxon>Bacteria</taxon>
        <taxon>Thermotogati</taxon>
        <taxon>Thermotogota</taxon>
        <taxon>Thermotogae</taxon>
        <taxon>Thermotogales</taxon>
        <taxon>Fervidobacteriaceae</taxon>
        <taxon>Thermosipho</taxon>
    </lineage>
</organism>
<dbReference type="AlphaFoldDB" id="B7II02"/>
<evidence type="ECO:0000313" key="1">
    <source>
        <dbReference type="EMBL" id="ACJ75716.1"/>
    </source>
</evidence>
<name>B7II02_THEAB</name>
<dbReference type="STRING" id="484019.THA_1271"/>
<dbReference type="HOGENOM" id="CLU_3259070_0_0_0"/>
<accession>B7II02</accession>
<reference evidence="1 2" key="1">
    <citation type="journal article" date="2009" name="J. Bacteriol.">
        <title>The genome of Thermosipho africanus TCF52B: lateral genetic connections to the Firmicutes and Archaea.</title>
        <authorList>
            <person name="Nesboe C.L."/>
            <person name="Bapteste E."/>
            <person name="Curtis B."/>
            <person name="Dahle H."/>
            <person name="Lopez P."/>
            <person name="Macleod D."/>
            <person name="Dlutek M."/>
            <person name="Bowman S."/>
            <person name="Zhaxybayeva O."/>
            <person name="Birkeland N.-K."/>
            <person name="Doolittle W.F."/>
        </authorList>
    </citation>
    <scope>NUCLEOTIDE SEQUENCE [LARGE SCALE GENOMIC DNA]</scope>
    <source>
        <strain evidence="1 2">TCF52B</strain>
    </source>
</reference>
<evidence type="ECO:0000313" key="2">
    <source>
        <dbReference type="Proteomes" id="UP000002453"/>
    </source>
</evidence>